<comment type="caution">
    <text evidence="5">The sequence shown here is derived from an EMBL/GenBank/DDBJ whole genome shotgun (WGS) entry which is preliminary data.</text>
</comment>
<dbReference type="PRINTS" id="PR00081">
    <property type="entry name" value="GDHRDH"/>
</dbReference>
<dbReference type="Proteomes" id="UP000198711">
    <property type="component" value="Unassembled WGS sequence"/>
</dbReference>
<dbReference type="PANTHER" id="PTHR43490">
    <property type="entry name" value="(+)-NEOMENTHOL DEHYDROGENASE"/>
    <property type="match status" value="1"/>
</dbReference>
<comment type="similarity">
    <text evidence="1 4">Belongs to the short-chain dehydrogenases/reductases (SDR) family.</text>
</comment>
<dbReference type="InterPro" id="IPR036291">
    <property type="entry name" value="NAD(P)-bd_dom_sf"/>
</dbReference>
<reference evidence="5 6" key="1">
    <citation type="submission" date="2016-10" db="EMBL/GenBank/DDBJ databases">
        <authorList>
            <person name="Varghese N."/>
            <person name="Submissions S."/>
        </authorList>
    </citation>
    <scope>NUCLEOTIDE SEQUENCE [LARGE SCALE GENOMIC DNA]</scope>
    <source>
        <strain evidence="5 6">DSM 25353</strain>
    </source>
</reference>
<dbReference type="RefSeq" id="WP_092723917.1">
    <property type="nucleotide sequence ID" value="NZ_FNNO01000008.1"/>
</dbReference>
<evidence type="ECO:0000256" key="1">
    <source>
        <dbReference type="ARBA" id="ARBA00006484"/>
    </source>
</evidence>
<dbReference type="SUPFAM" id="SSF51735">
    <property type="entry name" value="NAD(P)-binding Rossmann-fold domains"/>
    <property type="match status" value="1"/>
</dbReference>
<proteinExistence type="inferred from homology"/>
<dbReference type="AlphaFoldDB" id="A0A8X8ICZ8"/>
<protein>
    <submittedName>
        <fullName evidence="5">NAD(P)-dependent dehydrogenase, short-chain alcohol dehydrogenase family</fullName>
    </submittedName>
</protein>
<keyword evidence="2" id="KW-0521">NADP</keyword>
<dbReference type="PRINTS" id="PR00080">
    <property type="entry name" value="SDRFAMILY"/>
</dbReference>
<dbReference type="GO" id="GO:0016491">
    <property type="term" value="F:oxidoreductase activity"/>
    <property type="evidence" value="ECO:0007669"/>
    <property type="project" value="UniProtKB-KW"/>
</dbReference>
<keyword evidence="6" id="KW-1185">Reference proteome</keyword>
<sequence length="236" mass="25070">MELALITGVSRQQGLGLETAKQLKNKGFEVIITARDLETARQLAAPHDLKALAIDVRNEQSIAVAARQVELDFGRLDVLVNNAGGYYDQGGTVLGTDMEYVANALDTNLMGAWRMIKAFKPLLIKSPNPRIVNVSSGAGSFSDEVFGMAVNPGGVPAYGISKLALNGLTIKCAREFTADSIKINSVCPGFVATYPGTENWGARPVSEGAAGIVWAASLQADGPTGQFFRDGKVIPW</sequence>
<evidence type="ECO:0000313" key="6">
    <source>
        <dbReference type="Proteomes" id="UP000198711"/>
    </source>
</evidence>
<name>A0A8X8ICZ8_9BACT</name>
<dbReference type="Pfam" id="PF00106">
    <property type="entry name" value="adh_short"/>
    <property type="match status" value="1"/>
</dbReference>
<organism evidence="5 6">
    <name type="scientific">Hydrobacter penzbergensis</name>
    <dbReference type="NCBI Taxonomy" id="1235997"/>
    <lineage>
        <taxon>Bacteria</taxon>
        <taxon>Pseudomonadati</taxon>
        <taxon>Bacteroidota</taxon>
        <taxon>Chitinophagia</taxon>
        <taxon>Chitinophagales</taxon>
        <taxon>Chitinophagaceae</taxon>
        <taxon>Hydrobacter</taxon>
    </lineage>
</organism>
<dbReference type="Gene3D" id="3.40.50.720">
    <property type="entry name" value="NAD(P)-binding Rossmann-like Domain"/>
    <property type="match status" value="1"/>
</dbReference>
<evidence type="ECO:0000256" key="3">
    <source>
        <dbReference type="ARBA" id="ARBA00023002"/>
    </source>
</evidence>
<evidence type="ECO:0000256" key="2">
    <source>
        <dbReference type="ARBA" id="ARBA00022857"/>
    </source>
</evidence>
<keyword evidence="3" id="KW-0560">Oxidoreductase</keyword>
<dbReference type="PANTHER" id="PTHR43490:SF99">
    <property type="entry name" value="SHORT-CHAIN DEHYDROGENASE_REDUCTASE"/>
    <property type="match status" value="1"/>
</dbReference>
<gene>
    <name evidence="5" type="ORF">SAMN05444410_10884</name>
</gene>
<dbReference type="InterPro" id="IPR002347">
    <property type="entry name" value="SDR_fam"/>
</dbReference>
<evidence type="ECO:0000313" key="5">
    <source>
        <dbReference type="EMBL" id="SDX03078.1"/>
    </source>
</evidence>
<accession>A0A8X8ICZ8</accession>
<dbReference type="EMBL" id="FNNO01000008">
    <property type="protein sequence ID" value="SDX03078.1"/>
    <property type="molecule type" value="Genomic_DNA"/>
</dbReference>
<evidence type="ECO:0000256" key="4">
    <source>
        <dbReference type="RuleBase" id="RU000363"/>
    </source>
</evidence>